<evidence type="ECO:0000313" key="1">
    <source>
        <dbReference type="EMBL" id="KJV07781.1"/>
    </source>
</evidence>
<protein>
    <recommendedName>
        <fullName evidence="3">DUF1501 domain-containing protein</fullName>
    </recommendedName>
</protein>
<sequence>MTRTRLTTRRDFLQYTLAAAAGLSNRSAALGFLAGTQAAAVQAADQDYRALVCIFLGGGNDGYNVLIPTDSERYGIYKQARSNLALAKEDLLDLAGNNAGQTYAVWDAAQEMQQMYNNGRLAFVANVGTLLQPTQKKDYESGKNLPPSYFLIATRPTKPCPIN</sequence>
<keyword evidence="2" id="KW-1185">Reference proteome</keyword>
<dbReference type="OrthoDB" id="9779968at2"/>
<dbReference type="AlphaFoldDB" id="A0A0F3IM17"/>
<dbReference type="PROSITE" id="PS51318">
    <property type="entry name" value="TAT"/>
    <property type="match status" value="1"/>
</dbReference>
<comment type="caution">
    <text evidence="1">The sequence shown here is derived from an EMBL/GenBank/DDBJ whole genome shotgun (WGS) entry which is preliminary data.</text>
</comment>
<dbReference type="EMBL" id="LAJX01000017">
    <property type="protein sequence ID" value="KJV07781.1"/>
    <property type="molecule type" value="Genomic_DNA"/>
</dbReference>
<dbReference type="RefSeq" id="WP_045778007.1">
    <property type="nucleotide sequence ID" value="NZ_LAJX01000017.1"/>
</dbReference>
<reference evidence="1 2" key="2">
    <citation type="journal article" date="2016" name="Microb. Ecol.">
        <title>Genome Characteristics of a Novel Type I Methanotroph (Sn10-6) Isolated from a Flooded Indian Rice Field.</title>
        <authorList>
            <person name="Rahalkar M.C."/>
            <person name="Pandit P.S."/>
            <person name="Dhakephalkar P.K."/>
            <person name="Pore S."/>
            <person name="Arora P."/>
            <person name="Kapse N."/>
        </authorList>
    </citation>
    <scope>NUCLEOTIDE SEQUENCE [LARGE SCALE GENOMIC DNA]</scope>
    <source>
        <strain evidence="1 2">Sn10-6</strain>
    </source>
</reference>
<gene>
    <name evidence="1" type="ORF">VZ94_02340</name>
</gene>
<evidence type="ECO:0008006" key="3">
    <source>
        <dbReference type="Google" id="ProtNLM"/>
    </source>
</evidence>
<proteinExistence type="predicted"/>
<reference evidence="2" key="1">
    <citation type="submission" date="2015-03" db="EMBL/GenBank/DDBJ databases">
        <title>Draft genome sequence of a novel methanotroph (Sn10-6) isolated from flooded ricefield rhizosphere in India.</title>
        <authorList>
            <person name="Pandit P.S."/>
            <person name="Pore S.D."/>
            <person name="Arora P."/>
            <person name="Kapse N.G."/>
            <person name="Dhakephalkar P.K."/>
            <person name="Rahalkar M.C."/>
        </authorList>
    </citation>
    <scope>NUCLEOTIDE SEQUENCE [LARGE SCALE GENOMIC DNA]</scope>
    <source>
        <strain evidence="2">Sn10-6</strain>
    </source>
</reference>
<name>A0A0F3IM17_9GAMM</name>
<dbReference type="InterPro" id="IPR006311">
    <property type="entry name" value="TAT_signal"/>
</dbReference>
<accession>A0A0F3IM17</accession>
<dbReference type="Proteomes" id="UP000033684">
    <property type="component" value="Unassembled WGS sequence"/>
</dbReference>
<organism evidence="1 2">
    <name type="scientific">Methylocucumis oryzae</name>
    <dbReference type="NCBI Taxonomy" id="1632867"/>
    <lineage>
        <taxon>Bacteria</taxon>
        <taxon>Pseudomonadati</taxon>
        <taxon>Pseudomonadota</taxon>
        <taxon>Gammaproteobacteria</taxon>
        <taxon>Methylococcales</taxon>
        <taxon>Methylococcaceae</taxon>
        <taxon>Methylocucumis</taxon>
    </lineage>
</organism>
<evidence type="ECO:0000313" key="2">
    <source>
        <dbReference type="Proteomes" id="UP000033684"/>
    </source>
</evidence>